<dbReference type="EMBL" id="JQFZ01000029">
    <property type="protein sequence ID" value="KGO61756.1"/>
    <property type="molecule type" value="Genomic_DNA"/>
</dbReference>
<dbReference type="Pfam" id="PF14033">
    <property type="entry name" value="DUF4246"/>
    <property type="match status" value="1"/>
</dbReference>
<protein>
    <submittedName>
        <fullName evidence="4">Uncharacterized protein</fullName>
    </submittedName>
</protein>
<feature type="signal peptide" evidence="1">
    <location>
        <begin position="1"/>
        <end position="22"/>
    </location>
</feature>
<evidence type="ECO:0000256" key="1">
    <source>
        <dbReference type="SAM" id="SignalP"/>
    </source>
</evidence>
<dbReference type="InterPro" id="IPR025340">
    <property type="entry name" value="DUF4246"/>
</dbReference>
<dbReference type="GeneID" id="27674356"/>
<dbReference type="InterPro" id="IPR049207">
    <property type="entry name" value="DUF4246_N"/>
</dbReference>
<proteinExistence type="predicted"/>
<dbReference type="InterPro" id="IPR049192">
    <property type="entry name" value="DUF4246_C"/>
</dbReference>
<keyword evidence="1" id="KW-0732">Signal</keyword>
<dbReference type="STRING" id="27334.A0A0A2K3Y8"/>
<evidence type="ECO:0000259" key="3">
    <source>
        <dbReference type="Pfam" id="PF21666"/>
    </source>
</evidence>
<gene>
    <name evidence="4" type="ORF">PEX2_016610</name>
</gene>
<dbReference type="RefSeq" id="XP_016602454.1">
    <property type="nucleotide sequence ID" value="XM_016738937.1"/>
</dbReference>
<dbReference type="HOGENOM" id="CLU_012066_2_0_1"/>
<keyword evidence="5" id="KW-1185">Reference proteome</keyword>
<dbReference type="PhylomeDB" id="A0A0A2K3Y8"/>
<evidence type="ECO:0000259" key="2">
    <source>
        <dbReference type="Pfam" id="PF14033"/>
    </source>
</evidence>
<evidence type="ECO:0000313" key="4">
    <source>
        <dbReference type="EMBL" id="KGO61756.1"/>
    </source>
</evidence>
<organism evidence="4 5">
    <name type="scientific">Penicillium expansum</name>
    <name type="common">Blue mold rot fungus</name>
    <dbReference type="NCBI Taxonomy" id="27334"/>
    <lineage>
        <taxon>Eukaryota</taxon>
        <taxon>Fungi</taxon>
        <taxon>Dikarya</taxon>
        <taxon>Ascomycota</taxon>
        <taxon>Pezizomycotina</taxon>
        <taxon>Eurotiomycetes</taxon>
        <taxon>Eurotiomycetidae</taxon>
        <taxon>Eurotiales</taxon>
        <taxon>Aspergillaceae</taxon>
        <taxon>Penicillium</taxon>
    </lineage>
</organism>
<evidence type="ECO:0000313" key="5">
    <source>
        <dbReference type="Proteomes" id="UP000030143"/>
    </source>
</evidence>
<dbReference type="Proteomes" id="UP000030143">
    <property type="component" value="Unassembled WGS sequence"/>
</dbReference>
<dbReference type="Pfam" id="PF21666">
    <property type="entry name" value="DUF4246_N"/>
    <property type="match status" value="1"/>
</dbReference>
<dbReference type="AlphaFoldDB" id="A0A0A2K3Y8"/>
<feature type="domain" description="DUF4246" evidence="2">
    <location>
        <begin position="253"/>
        <end position="820"/>
    </location>
</feature>
<dbReference type="OrthoDB" id="415532at2759"/>
<comment type="caution">
    <text evidence="4">The sequence shown here is derived from an EMBL/GenBank/DDBJ whole genome shotgun (WGS) entry which is preliminary data.</text>
</comment>
<accession>A0A0A2K3Y8</accession>
<dbReference type="VEuPathDB" id="FungiDB:PEXP_056200"/>
<feature type="chain" id="PRO_5009752783" evidence="1">
    <location>
        <begin position="23"/>
        <end position="866"/>
    </location>
</feature>
<reference evidence="4 5" key="1">
    <citation type="journal article" date="2015" name="Mol. Plant Microbe Interact.">
        <title>Genome, transcriptome, and functional analyses of Penicillium expansum provide new insights into secondary metabolism and pathogenicity.</title>
        <authorList>
            <person name="Ballester A.R."/>
            <person name="Marcet-Houben M."/>
            <person name="Levin E."/>
            <person name="Sela N."/>
            <person name="Selma-Lazaro C."/>
            <person name="Carmona L."/>
            <person name="Wisniewski M."/>
            <person name="Droby S."/>
            <person name="Gonzalez-Candelas L."/>
            <person name="Gabaldon T."/>
        </authorList>
    </citation>
    <scope>NUCLEOTIDE SEQUENCE [LARGE SCALE GENOMIC DNA]</scope>
    <source>
        <strain evidence="4 5">MD-8</strain>
    </source>
</reference>
<sequence>MKRLPFLLLCMLFQLLAGTVEALNGAAGAETTFFYQAYLLELEHVTDLTRRGIAPGCPILEGKTKCSFAEFFQEIFNNAGNTPLVDTSRKLREAGFYAHYDQERLYPKEKNTPSVAVAIRGMRGIATATKKKDHQDQKRKMIEALELEGELRRADNMKFFIPKLEQTAGVKLETKPATTSDGVEYTTYDVDATAEKNKGVKDLAQKINTAAEALHLINTITDRPDWHRAIFDKQVIAQWREDAVASSSLTNDKTWDWCLKELQDKARQFDRDGRLIVLNTSSGVCKSDTAISSGLKSQLSNSFDLLSHQAIQQKSESAVVNLVDPSLFPLVYSRTKVLTGGQPCGMDENSWSSRSKECPIVSEHPQLVKGSLAWSSSFGRYIWSSKFQWLPCEVEFTGPPGSTDVRISSYINNLHPTNREMYSAIEAVISGSIKQWNEILVRNKWRAINLFHRNLNSYSRGPIRIRTYGVEWKAQFPEWAKRLPYQEDEGKLSVEEYEAMCAQVEAYLQEPESKDKVYWDRVRTQRIPEDWKTRWGLLRTALTKYACTFVFEHSDPGTAYSYEDWKAGRTGKSIVGPAHFDHVCRPDFELHKFFYANPWLTPYEWMYQPKEEDPDDHQFYTLALQDEFREQGLQIVVQIHSIELGPETPSFPGEEWHTEGNANERIVANAIYALDSDNISEPQIKFRQRCGRGGRTWVYDRIGADDSDYEESDFAGDEASNERDGLILKHNLWDVKYIGRLYGFEDLQYAPAWQQLGEVKIPPGRLISFPNAFQHQMGPLQLQDNTKPGHCRFLTLSLVDPTYRLCSTRNVPPQQPGWIKGDGAESATPINLGEALELREELVKEHAKKDEGVFRLASTISFSGFS</sequence>
<name>A0A0A2K3Y8_PENEN</name>
<feature type="domain" description="DUF4246" evidence="3">
    <location>
        <begin position="211"/>
        <end position="242"/>
    </location>
</feature>
<dbReference type="PANTHER" id="PTHR33119:SF1">
    <property type="entry name" value="FE2OG DIOXYGENASE DOMAIN-CONTAINING PROTEIN"/>
    <property type="match status" value="1"/>
</dbReference>
<dbReference type="PANTHER" id="PTHR33119">
    <property type="entry name" value="IFI3P"/>
    <property type="match status" value="1"/>
</dbReference>